<sequence length="202" mass="22754">MGLLSPVSSANSCTSRAENALVREARWPTWSGRRGGGERRSRGPVKMALRMKDIAKERRPSSSSFSPAAARGYFLSAIAGTETPELLNSLAVNTQKSSEGVFFVLQQVKVDFLRRQEVHEELGGFPGPLQHHRVTAVVQQCHLAVWQRRLQHRRARDVHHLRGRRNVYLVLGAPDHQHGGRDQVQVLLQRVTRLLADDLHEH</sequence>
<reference evidence="1 2" key="1">
    <citation type="submission" date="2019-03" db="EMBL/GenBank/DDBJ databases">
        <title>First draft genome of Liparis tanakae, snailfish: a comprehensive survey of snailfish specific genes.</title>
        <authorList>
            <person name="Kim W."/>
            <person name="Song I."/>
            <person name="Jeong J.-H."/>
            <person name="Kim D."/>
            <person name="Kim S."/>
            <person name="Ryu S."/>
            <person name="Song J.Y."/>
            <person name="Lee S.K."/>
        </authorList>
    </citation>
    <scope>NUCLEOTIDE SEQUENCE [LARGE SCALE GENOMIC DNA]</scope>
    <source>
        <tissue evidence="1">Muscle</tissue>
    </source>
</reference>
<proteinExistence type="predicted"/>
<gene>
    <name evidence="1" type="ORF">EYF80_051529</name>
</gene>
<keyword evidence="2" id="KW-1185">Reference proteome</keyword>
<accession>A0A4Z2FD61</accession>
<protein>
    <submittedName>
        <fullName evidence="1">Uncharacterized protein</fullName>
    </submittedName>
</protein>
<comment type="caution">
    <text evidence="1">The sequence shown here is derived from an EMBL/GenBank/DDBJ whole genome shotgun (WGS) entry which is preliminary data.</text>
</comment>
<organism evidence="1 2">
    <name type="scientific">Liparis tanakae</name>
    <name type="common">Tanaka's snailfish</name>
    <dbReference type="NCBI Taxonomy" id="230148"/>
    <lineage>
        <taxon>Eukaryota</taxon>
        <taxon>Metazoa</taxon>
        <taxon>Chordata</taxon>
        <taxon>Craniata</taxon>
        <taxon>Vertebrata</taxon>
        <taxon>Euteleostomi</taxon>
        <taxon>Actinopterygii</taxon>
        <taxon>Neopterygii</taxon>
        <taxon>Teleostei</taxon>
        <taxon>Neoteleostei</taxon>
        <taxon>Acanthomorphata</taxon>
        <taxon>Eupercaria</taxon>
        <taxon>Perciformes</taxon>
        <taxon>Cottioidei</taxon>
        <taxon>Cottales</taxon>
        <taxon>Liparidae</taxon>
        <taxon>Liparis</taxon>
    </lineage>
</organism>
<name>A0A4Z2FD61_9TELE</name>
<evidence type="ECO:0000313" key="2">
    <source>
        <dbReference type="Proteomes" id="UP000314294"/>
    </source>
</evidence>
<dbReference type="EMBL" id="SRLO01001384">
    <property type="protein sequence ID" value="TNN38312.1"/>
    <property type="molecule type" value="Genomic_DNA"/>
</dbReference>
<evidence type="ECO:0000313" key="1">
    <source>
        <dbReference type="EMBL" id="TNN38312.1"/>
    </source>
</evidence>
<dbReference type="Proteomes" id="UP000314294">
    <property type="component" value="Unassembled WGS sequence"/>
</dbReference>
<dbReference type="AlphaFoldDB" id="A0A4Z2FD61"/>